<dbReference type="Gene3D" id="3.40.630.30">
    <property type="match status" value="1"/>
</dbReference>
<dbReference type="Proteomes" id="UP000326979">
    <property type="component" value="Unassembled WGS sequence"/>
</dbReference>
<dbReference type="EMBL" id="VJZE01000804">
    <property type="protein sequence ID" value="MPY46816.1"/>
    <property type="molecule type" value="Genomic_DNA"/>
</dbReference>
<dbReference type="PANTHER" id="PTHR43877">
    <property type="entry name" value="AMINOALKYLPHOSPHONATE N-ACETYLTRANSFERASE-RELATED-RELATED"/>
    <property type="match status" value="1"/>
</dbReference>
<dbReference type="Pfam" id="PF00583">
    <property type="entry name" value="Acetyltransf_1"/>
    <property type="match status" value="1"/>
</dbReference>
<accession>A0A5N8WIW7</accession>
<proteinExistence type="predicted"/>
<reference evidence="4 5" key="1">
    <citation type="submission" date="2019-07" db="EMBL/GenBank/DDBJ databases">
        <title>New species of Amycolatopsis and Streptomyces.</title>
        <authorList>
            <person name="Duangmal K."/>
            <person name="Teo W.F.A."/>
            <person name="Lipun K."/>
        </authorList>
    </citation>
    <scope>NUCLEOTIDE SEQUENCE [LARGE SCALE GENOMIC DNA]</scope>
    <source>
        <strain evidence="4 5">TISTR 2346</strain>
    </source>
</reference>
<dbReference type="AlphaFoldDB" id="A0A5N8WIW7"/>
<dbReference type="PANTHER" id="PTHR43877:SF1">
    <property type="entry name" value="ACETYLTRANSFERASE"/>
    <property type="match status" value="1"/>
</dbReference>
<evidence type="ECO:0000313" key="5">
    <source>
        <dbReference type="Proteomes" id="UP000326979"/>
    </source>
</evidence>
<evidence type="ECO:0000259" key="3">
    <source>
        <dbReference type="PROSITE" id="PS51186"/>
    </source>
</evidence>
<keyword evidence="1 4" id="KW-0808">Transferase</keyword>
<evidence type="ECO:0000313" key="4">
    <source>
        <dbReference type="EMBL" id="MPY46816.1"/>
    </source>
</evidence>
<sequence>MVDVRGAGGFAAVMTDLQLRRVDGDAAHEDIADWQRVHNTVIPTHFLSLDDVRERAGRHHLELAYLDGVLVGSSTVRPPEDGTGTATVIARVLAEHRRRGFGEQLYVRGLERARELGARVIETVVLESNPDGLAFALKHGFTEVERYLLEGESVPWIDLRLA</sequence>
<organism evidence="4 5">
    <name type="scientific">Streptomyces phyllanthi</name>
    <dbReference type="NCBI Taxonomy" id="1803180"/>
    <lineage>
        <taxon>Bacteria</taxon>
        <taxon>Bacillati</taxon>
        <taxon>Actinomycetota</taxon>
        <taxon>Actinomycetes</taxon>
        <taxon>Kitasatosporales</taxon>
        <taxon>Streptomycetaceae</taxon>
        <taxon>Streptomyces</taxon>
    </lineage>
</organism>
<dbReference type="InterPro" id="IPR000182">
    <property type="entry name" value="GNAT_dom"/>
</dbReference>
<protein>
    <submittedName>
        <fullName evidence="4">GNAT family N-acetyltransferase</fullName>
    </submittedName>
</protein>
<dbReference type="OrthoDB" id="3376052at2"/>
<evidence type="ECO:0000256" key="1">
    <source>
        <dbReference type="ARBA" id="ARBA00022679"/>
    </source>
</evidence>
<gene>
    <name evidence="4" type="ORF">FNH04_45065</name>
</gene>
<feature type="domain" description="N-acetyltransferase" evidence="3">
    <location>
        <begin position="17"/>
        <end position="162"/>
    </location>
</feature>
<dbReference type="GO" id="GO:0016747">
    <property type="term" value="F:acyltransferase activity, transferring groups other than amino-acyl groups"/>
    <property type="evidence" value="ECO:0007669"/>
    <property type="project" value="InterPro"/>
</dbReference>
<keyword evidence="5" id="KW-1185">Reference proteome</keyword>
<name>A0A5N8WIW7_9ACTN</name>
<evidence type="ECO:0000256" key="2">
    <source>
        <dbReference type="ARBA" id="ARBA00023315"/>
    </source>
</evidence>
<comment type="caution">
    <text evidence="4">The sequence shown here is derived from an EMBL/GenBank/DDBJ whole genome shotgun (WGS) entry which is preliminary data.</text>
</comment>
<dbReference type="PROSITE" id="PS51186">
    <property type="entry name" value="GNAT"/>
    <property type="match status" value="1"/>
</dbReference>
<keyword evidence="2" id="KW-0012">Acyltransferase</keyword>
<dbReference type="CDD" id="cd04301">
    <property type="entry name" value="NAT_SF"/>
    <property type="match status" value="1"/>
</dbReference>
<dbReference type="InterPro" id="IPR016181">
    <property type="entry name" value="Acyl_CoA_acyltransferase"/>
</dbReference>
<dbReference type="SUPFAM" id="SSF55729">
    <property type="entry name" value="Acyl-CoA N-acyltransferases (Nat)"/>
    <property type="match status" value="1"/>
</dbReference>
<dbReference type="InterPro" id="IPR050832">
    <property type="entry name" value="Bact_Acetyltransf"/>
</dbReference>